<evidence type="ECO:0000256" key="2">
    <source>
        <dbReference type="ARBA" id="ARBA00007329"/>
    </source>
</evidence>
<evidence type="ECO:0000256" key="4">
    <source>
        <dbReference type="ARBA" id="ARBA00022989"/>
    </source>
</evidence>
<dbReference type="GO" id="GO:0031965">
    <property type="term" value="C:nuclear membrane"/>
    <property type="evidence" value="ECO:0007669"/>
    <property type="project" value="UniProtKB-SubCell"/>
</dbReference>
<keyword evidence="5 8" id="KW-0472">Membrane</keyword>
<accession>A0A8C5GST1</accession>
<gene>
    <name evidence="9" type="primary">tmem168a</name>
</gene>
<proteinExistence type="inferred from homology"/>
<dbReference type="OrthoDB" id="5967342at2759"/>
<keyword evidence="7" id="KW-0539">Nucleus</keyword>
<reference evidence="9" key="2">
    <citation type="submission" date="2025-08" db="UniProtKB">
        <authorList>
            <consortium name="Ensembl"/>
        </authorList>
    </citation>
    <scope>IDENTIFICATION</scope>
</reference>
<keyword evidence="3 8" id="KW-0812">Transmembrane</keyword>
<feature type="transmembrane region" description="Helical" evidence="8">
    <location>
        <begin position="190"/>
        <end position="211"/>
    </location>
</feature>
<protein>
    <recommendedName>
        <fullName evidence="11">Transmembrane protein 168</fullName>
    </recommendedName>
</protein>
<comment type="subcellular location">
    <subcellularLocation>
        <location evidence="1">Nucleus membrane</location>
        <topology evidence="1">Multi-pass membrane protein</topology>
    </subcellularLocation>
</comment>
<reference evidence="9" key="1">
    <citation type="submission" date="2020-06" db="EMBL/GenBank/DDBJ databases">
        <authorList>
            <consortium name="Wellcome Sanger Institute Data Sharing"/>
        </authorList>
    </citation>
    <scope>NUCLEOTIDE SEQUENCE [LARGE SCALE GENOMIC DNA]</scope>
</reference>
<feature type="transmembrane region" description="Helical" evidence="8">
    <location>
        <begin position="283"/>
        <end position="313"/>
    </location>
</feature>
<feature type="transmembrane region" description="Helical" evidence="8">
    <location>
        <begin position="259"/>
        <end position="277"/>
    </location>
</feature>
<sequence length="693" mass="77290">MDREEEEEELTVSKPKEVDVFTSVQCLGYLSSITLLVAVCVGMYVRWEVTSEPMILVIFILGLFVLGIASILHYYFAMEKASLSLFHLWFGFLLGLLCFLNSPALALNVKEVVANYLLLASVIMKAVWAFTERICRSVVFKPTLLKSGEFLELLGFAIASTTMLLEKSVAIICLVVALGALIVDLRMKSLLALPNFTSFVLVTSLAFFQALGLLANWYALGCYVGRLLCEPVLDVYFSGLGPTERWMPVLSLRKLWRRLSLFPLSLIELGFFVLAALKLGHLTLWYLVIPGFCLFGLFWSICHVILLITLWGFHNKLSDCQKTWRAQRTGSRSLHQVMASRGMRHFCLISERLVFFSLVSTAILGAVSWQPSNGLFLSALLVVLPLESLAHGLFHELGGCLGGTCVGYALVIPTSYCSDGGQPTLLPPEHVQEVNLRSTGMLNSMQRLFSHHMIQVFGCDYSTSGVTLQALQAKLRNFLDLHTADGPRHDTYLIYYSGHTQKGTGAWALAGGDSLHLAQLLELWKEKDPDQCSRLILVLDTENSQPWVKEVRRVDGIHVAIQGSALSAGRVDPEAGDGPMLGDFTSEWVEFNCNPDSDLQWSEKGRTVTAAYGVSKRWSDYTLHLPTGSDVAKHWKTHFPRATYPMVHLSNWCCGLNLFWLCSTCLRCFRRCKMAWFPPAVLDTGQGIKLVQS</sequence>
<keyword evidence="4 8" id="KW-1133">Transmembrane helix</keyword>
<reference evidence="9" key="3">
    <citation type="submission" date="2025-09" db="UniProtKB">
        <authorList>
            <consortium name="Ensembl"/>
        </authorList>
    </citation>
    <scope>IDENTIFICATION</scope>
</reference>
<dbReference type="Ensembl" id="ENSGWIT00000037488.1">
    <property type="protein sequence ID" value="ENSGWIP00000034388.1"/>
    <property type="gene ID" value="ENSGWIG00000017788.1"/>
</dbReference>
<evidence type="ECO:0000313" key="10">
    <source>
        <dbReference type="Proteomes" id="UP000694680"/>
    </source>
</evidence>
<dbReference type="RefSeq" id="XP_028306320.1">
    <property type="nucleotide sequence ID" value="XM_028450519.1"/>
</dbReference>
<dbReference type="Proteomes" id="UP000694680">
    <property type="component" value="Chromosome 6"/>
</dbReference>
<dbReference type="GeneID" id="114465482"/>
<evidence type="ECO:0000256" key="5">
    <source>
        <dbReference type="ARBA" id="ARBA00023136"/>
    </source>
</evidence>
<evidence type="ECO:0000256" key="7">
    <source>
        <dbReference type="ARBA" id="ARBA00023242"/>
    </source>
</evidence>
<evidence type="ECO:0008006" key="11">
    <source>
        <dbReference type="Google" id="ProtNLM"/>
    </source>
</evidence>
<feature type="transmembrane region" description="Helical" evidence="8">
    <location>
        <begin position="20"/>
        <end position="44"/>
    </location>
</feature>
<keyword evidence="10" id="KW-1185">Reference proteome</keyword>
<evidence type="ECO:0000256" key="8">
    <source>
        <dbReference type="SAM" id="Phobius"/>
    </source>
</evidence>
<keyword evidence="6" id="KW-0325">Glycoprotein</keyword>
<dbReference type="RefSeq" id="XP_028306319.1">
    <property type="nucleotide sequence ID" value="XM_028450518.1"/>
</dbReference>
<feature type="transmembrane region" description="Helical" evidence="8">
    <location>
        <begin position="82"/>
        <end position="100"/>
    </location>
</feature>
<feature type="transmembrane region" description="Helical" evidence="8">
    <location>
        <begin position="353"/>
        <end position="369"/>
    </location>
</feature>
<dbReference type="CDD" id="cd21494">
    <property type="entry name" value="TMEM168"/>
    <property type="match status" value="1"/>
</dbReference>
<dbReference type="AlphaFoldDB" id="A0A8C5GST1"/>
<evidence type="ECO:0000256" key="1">
    <source>
        <dbReference type="ARBA" id="ARBA00004232"/>
    </source>
</evidence>
<feature type="transmembrane region" description="Helical" evidence="8">
    <location>
        <begin position="56"/>
        <end position="76"/>
    </location>
</feature>
<evidence type="ECO:0000256" key="3">
    <source>
        <dbReference type="ARBA" id="ARBA00022692"/>
    </source>
</evidence>
<dbReference type="PANTHER" id="PTHR14437">
    <property type="entry name" value="TRANSMEMBRANE PROTEIN 168"/>
    <property type="match status" value="1"/>
</dbReference>
<evidence type="ECO:0000313" key="9">
    <source>
        <dbReference type="Ensembl" id="ENSGWIP00000034388.1"/>
    </source>
</evidence>
<evidence type="ECO:0000256" key="6">
    <source>
        <dbReference type="ARBA" id="ARBA00023180"/>
    </source>
</evidence>
<comment type="similarity">
    <text evidence="2">Belongs to the TMEM168 family.</text>
</comment>
<dbReference type="PANTHER" id="PTHR14437:SF4">
    <property type="entry name" value="TRANSMEMBRANE PROTEIN 168-A"/>
    <property type="match status" value="1"/>
</dbReference>
<feature type="transmembrane region" description="Helical" evidence="8">
    <location>
        <begin position="150"/>
        <end position="183"/>
    </location>
</feature>
<organism evidence="9 10">
    <name type="scientific">Gouania willdenowi</name>
    <name type="common">Blunt-snouted clingfish</name>
    <name type="synonym">Lepadogaster willdenowi</name>
    <dbReference type="NCBI Taxonomy" id="441366"/>
    <lineage>
        <taxon>Eukaryota</taxon>
        <taxon>Metazoa</taxon>
        <taxon>Chordata</taxon>
        <taxon>Craniata</taxon>
        <taxon>Vertebrata</taxon>
        <taxon>Euteleostomi</taxon>
        <taxon>Actinopterygii</taxon>
        <taxon>Neopterygii</taxon>
        <taxon>Teleostei</taxon>
        <taxon>Neoteleostei</taxon>
        <taxon>Acanthomorphata</taxon>
        <taxon>Ovalentaria</taxon>
        <taxon>Blenniimorphae</taxon>
        <taxon>Blenniiformes</taxon>
        <taxon>Gobiesocoidei</taxon>
        <taxon>Gobiesocidae</taxon>
        <taxon>Gobiesocinae</taxon>
        <taxon>Gouania</taxon>
    </lineage>
</organism>
<name>A0A8C5GST1_GOUWI</name>
<dbReference type="InterPro" id="IPR029713">
    <property type="entry name" value="TMEM168"/>
</dbReference>
<dbReference type="CTD" id="100034546"/>